<accession>A0A6N6K7Z2</accession>
<organism evidence="1 2">
    <name type="scientific">Citrobacter pasteurii</name>
    <dbReference type="NCBI Taxonomy" id="1563222"/>
    <lineage>
        <taxon>Bacteria</taxon>
        <taxon>Pseudomonadati</taxon>
        <taxon>Pseudomonadota</taxon>
        <taxon>Gammaproteobacteria</taxon>
        <taxon>Enterobacterales</taxon>
        <taxon>Enterobacteriaceae</taxon>
        <taxon>Citrobacter</taxon>
    </lineage>
</organism>
<reference evidence="1 2" key="1">
    <citation type="submission" date="2018-08" db="EMBL/GenBank/DDBJ databases">
        <title>Complete genomic analysis of a Citrobacter pasteurii isolated from cockles (Cerastoderma edule) containing a new chromosomic qnrB allele.</title>
        <authorList>
            <person name="Rodrigues A."/>
            <person name="Baptista T."/>
            <person name="Quesada A."/>
            <person name="Campos M.J."/>
        </authorList>
    </citation>
    <scope>NUCLEOTIDE SEQUENCE [LARGE SCALE GENOMIC DNA]</scope>
    <source>
        <strain evidence="1 2">BA18</strain>
    </source>
</reference>
<sequence>MPLDTNQFTPTRAQINDAESIAYAFDMLLSGKYFIEIVMVMDTRGEDENLVVDVLPLVSRQDRLGAPIKNSVVYDIPVFRLQSGNSAVVMDPRPGDIGQILVNDRDTTLVRANRKESPPASARTHSKSDAIYLGGLLNMKPTEFVKFTGSGINIKSPGTVNINGLKILADGRLQLVDGSIVDAHTHGGVSPGGSNTAPLRP</sequence>
<name>A0A6N6K7Z2_9ENTR</name>
<gene>
    <name evidence="1" type="ORF">DXF85_02955</name>
</gene>
<dbReference type="Gene3D" id="2.40.50.230">
    <property type="entry name" value="Gp5 N-terminal domain"/>
    <property type="match status" value="1"/>
</dbReference>
<evidence type="ECO:0008006" key="3">
    <source>
        <dbReference type="Google" id="ProtNLM"/>
    </source>
</evidence>
<protein>
    <recommendedName>
        <fullName evidence="3">Phage protein Gp138 N-terminal domain-containing protein</fullName>
    </recommendedName>
</protein>
<dbReference type="RefSeq" id="WP_149691300.1">
    <property type="nucleotide sequence ID" value="NZ_QRDC01000002.1"/>
</dbReference>
<dbReference type="AlphaFoldDB" id="A0A6N6K7Z2"/>
<dbReference type="InterPro" id="IPR037026">
    <property type="entry name" value="Vgr_OB-fold_dom_sf"/>
</dbReference>
<evidence type="ECO:0000313" key="2">
    <source>
        <dbReference type="Proteomes" id="UP000468420"/>
    </source>
</evidence>
<dbReference type="EMBL" id="QRDC01000002">
    <property type="protein sequence ID" value="KAA1280249.1"/>
    <property type="molecule type" value="Genomic_DNA"/>
</dbReference>
<proteinExistence type="predicted"/>
<comment type="caution">
    <text evidence="1">The sequence shown here is derived from an EMBL/GenBank/DDBJ whole genome shotgun (WGS) entry which is preliminary data.</text>
</comment>
<evidence type="ECO:0000313" key="1">
    <source>
        <dbReference type="EMBL" id="KAA1280249.1"/>
    </source>
</evidence>
<dbReference type="Proteomes" id="UP000468420">
    <property type="component" value="Unassembled WGS sequence"/>
</dbReference>